<evidence type="ECO:0000256" key="2">
    <source>
        <dbReference type="ARBA" id="ARBA00008834"/>
    </source>
</evidence>
<dbReference type="EMBL" id="BDDD01000447">
    <property type="protein sequence ID" value="GAV66016.1"/>
    <property type="molecule type" value="Genomic_DNA"/>
</dbReference>
<evidence type="ECO:0000256" key="7">
    <source>
        <dbReference type="ARBA" id="ARBA00023316"/>
    </source>
</evidence>
<dbReference type="InterPro" id="IPR000743">
    <property type="entry name" value="Glyco_hydro_28"/>
</dbReference>
<dbReference type="PANTHER" id="PTHR31375">
    <property type="match status" value="1"/>
</dbReference>
<feature type="active site" evidence="8">
    <location>
        <position position="197"/>
    </location>
</feature>
<evidence type="ECO:0000313" key="10">
    <source>
        <dbReference type="EMBL" id="GAV66016.1"/>
    </source>
</evidence>
<evidence type="ECO:0000256" key="6">
    <source>
        <dbReference type="ARBA" id="ARBA00023295"/>
    </source>
</evidence>
<keyword evidence="5 9" id="KW-0378">Hydrolase</keyword>
<comment type="similarity">
    <text evidence="2 9">Belongs to the glycosyl hydrolase 28 family.</text>
</comment>
<sequence>SQAFTKAWEWVCGGQNNPILIIPEGKTFLLHPIKFQGPCKSRYVYVRLEGNIVAPSDPSCWDKQSLDHWLAFEGVNGLFVNGNGQIDGQGSNWWSFPAISRPPALQFVYCNHLIVDGLKSINSQRNHISVTECTYASFSHLQLTAPADSTNTDGIDITQTSYLNISDSFIGTGDDCVAINTGSFHIYISGLTCGPGHGISVGSLGKNGEYAEVEDIQVKDCILKGTQNGARIKTWQGGSGYARNITFENITLIDSGNPIIINQYYCPQETCINTPLDVNISDVSYLGVYGTSITEDAINLNCSKSIGCSNILLDNINITPSKNVKGQVYSSCNSAHGTCKSSIPPVACLLD</sequence>
<dbReference type="GO" id="GO:0004650">
    <property type="term" value="F:polygalacturonase activity"/>
    <property type="evidence" value="ECO:0007669"/>
    <property type="project" value="InterPro"/>
</dbReference>
<dbReference type="OrthoDB" id="187139at2759"/>
<comment type="caution">
    <text evidence="10">The sequence shown here is derived from an EMBL/GenBank/DDBJ whole genome shotgun (WGS) entry which is preliminary data.</text>
</comment>
<protein>
    <submittedName>
        <fullName evidence="10">Glyco_hydro_28 domain-containing protein</fullName>
    </submittedName>
</protein>
<dbReference type="Gene3D" id="2.160.20.10">
    <property type="entry name" value="Single-stranded right-handed beta-helix, Pectin lyase-like"/>
    <property type="match status" value="1"/>
</dbReference>
<evidence type="ECO:0000256" key="4">
    <source>
        <dbReference type="ARBA" id="ARBA00022525"/>
    </source>
</evidence>
<proteinExistence type="inferred from homology"/>
<gene>
    <name evidence="10" type="ORF">CFOL_v3_09527</name>
</gene>
<evidence type="ECO:0000256" key="8">
    <source>
        <dbReference type="PROSITE-ProRule" id="PRU10052"/>
    </source>
</evidence>
<evidence type="ECO:0000256" key="5">
    <source>
        <dbReference type="ARBA" id="ARBA00022801"/>
    </source>
</evidence>
<evidence type="ECO:0000256" key="1">
    <source>
        <dbReference type="ARBA" id="ARBA00004191"/>
    </source>
</evidence>
<feature type="non-terminal residue" evidence="10">
    <location>
        <position position="1"/>
    </location>
</feature>
<accession>A0A1Q3BDA9</accession>
<evidence type="ECO:0000256" key="9">
    <source>
        <dbReference type="RuleBase" id="RU361169"/>
    </source>
</evidence>
<dbReference type="InterPro" id="IPR012334">
    <property type="entry name" value="Pectin_lyas_fold"/>
</dbReference>
<dbReference type="SUPFAM" id="SSF51126">
    <property type="entry name" value="Pectin lyase-like"/>
    <property type="match status" value="1"/>
</dbReference>
<keyword evidence="6 9" id="KW-0326">Glycosidase</keyword>
<dbReference type="STRING" id="3775.A0A1Q3BDA9"/>
<evidence type="ECO:0000256" key="3">
    <source>
        <dbReference type="ARBA" id="ARBA00022512"/>
    </source>
</evidence>
<dbReference type="InterPro" id="IPR006626">
    <property type="entry name" value="PbH1"/>
</dbReference>
<keyword evidence="4" id="KW-0964">Secreted</keyword>
<comment type="subcellular location">
    <subcellularLocation>
        <location evidence="1">Secreted</location>
        <location evidence="1">Cell wall</location>
    </subcellularLocation>
</comment>
<dbReference type="Proteomes" id="UP000187406">
    <property type="component" value="Unassembled WGS sequence"/>
</dbReference>
<dbReference type="Pfam" id="PF00295">
    <property type="entry name" value="Glyco_hydro_28"/>
    <property type="match status" value="1"/>
</dbReference>
<dbReference type="InterPro" id="IPR011050">
    <property type="entry name" value="Pectin_lyase_fold/virulence"/>
</dbReference>
<evidence type="ECO:0000313" key="11">
    <source>
        <dbReference type="Proteomes" id="UP000187406"/>
    </source>
</evidence>
<keyword evidence="11" id="KW-1185">Reference proteome</keyword>
<dbReference type="GO" id="GO:0005975">
    <property type="term" value="P:carbohydrate metabolic process"/>
    <property type="evidence" value="ECO:0007669"/>
    <property type="project" value="InterPro"/>
</dbReference>
<dbReference type="GO" id="GO:0071555">
    <property type="term" value="P:cell wall organization"/>
    <property type="evidence" value="ECO:0007669"/>
    <property type="project" value="UniProtKB-KW"/>
</dbReference>
<organism evidence="10 11">
    <name type="scientific">Cephalotus follicularis</name>
    <name type="common">Albany pitcher plant</name>
    <dbReference type="NCBI Taxonomy" id="3775"/>
    <lineage>
        <taxon>Eukaryota</taxon>
        <taxon>Viridiplantae</taxon>
        <taxon>Streptophyta</taxon>
        <taxon>Embryophyta</taxon>
        <taxon>Tracheophyta</taxon>
        <taxon>Spermatophyta</taxon>
        <taxon>Magnoliopsida</taxon>
        <taxon>eudicotyledons</taxon>
        <taxon>Gunneridae</taxon>
        <taxon>Pentapetalae</taxon>
        <taxon>rosids</taxon>
        <taxon>fabids</taxon>
        <taxon>Oxalidales</taxon>
        <taxon>Cephalotaceae</taxon>
        <taxon>Cephalotus</taxon>
    </lineage>
</organism>
<name>A0A1Q3BDA9_CEPFO</name>
<dbReference type="InParanoid" id="A0A1Q3BDA9"/>
<keyword evidence="7" id="KW-0961">Cell wall biogenesis/degradation</keyword>
<dbReference type="AlphaFoldDB" id="A0A1Q3BDA9"/>
<dbReference type="FunCoup" id="A0A1Q3BDA9">
    <property type="interactions" value="53"/>
</dbReference>
<keyword evidence="3" id="KW-0134">Cell wall</keyword>
<dbReference type="SMART" id="SM00710">
    <property type="entry name" value="PbH1"/>
    <property type="match status" value="5"/>
</dbReference>
<dbReference type="PROSITE" id="PS00502">
    <property type="entry name" value="POLYGALACTURONASE"/>
    <property type="match status" value="1"/>
</dbReference>
<reference evidence="11" key="1">
    <citation type="submission" date="2016-04" db="EMBL/GenBank/DDBJ databases">
        <title>Cephalotus genome sequencing.</title>
        <authorList>
            <person name="Fukushima K."/>
            <person name="Hasebe M."/>
            <person name="Fang X."/>
        </authorList>
    </citation>
    <scope>NUCLEOTIDE SEQUENCE [LARGE SCALE GENOMIC DNA]</scope>
    <source>
        <strain evidence="11">cv. St1</strain>
    </source>
</reference>